<keyword evidence="4" id="KW-0808">Transferase</keyword>
<feature type="domain" description="Ig-like" evidence="19">
    <location>
        <begin position="259"/>
        <end position="365"/>
    </location>
</feature>
<evidence type="ECO:0000313" key="20">
    <source>
        <dbReference type="EMBL" id="CAD7416148.1"/>
    </source>
</evidence>
<accession>A0A7R9DML7</accession>
<comment type="subcellular location">
    <subcellularLocation>
        <location evidence="1">Membrane</location>
        <topology evidence="1">Single-pass membrane protein</topology>
    </subcellularLocation>
</comment>
<evidence type="ECO:0000256" key="3">
    <source>
        <dbReference type="ARBA" id="ARBA00022553"/>
    </source>
</evidence>
<evidence type="ECO:0000256" key="16">
    <source>
        <dbReference type="ARBA" id="ARBA00023180"/>
    </source>
</evidence>
<dbReference type="SMART" id="SM00408">
    <property type="entry name" value="IGc2"/>
    <property type="match status" value="1"/>
</dbReference>
<evidence type="ECO:0000256" key="15">
    <source>
        <dbReference type="ARBA" id="ARBA00023170"/>
    </source>
</evidence>
<dbReference type="InterPro" id="IPR007110">
    <property type="entry name" value="Ig-like_dom"/>
</dbReference>
<dbReference type="EC" id="2.7.10.1" evidence="2"/>
<dbReference type="SMART" id="SM00409">
    <property type="entry name" value="IG"/>
    <property type="match status" value="2"/>
</dbReference>
<evidence type="ECO:0000256" key="8">
    <source>
        <dbReference type="ARBA" id="ARBA00022741"/>
    </source>
</evidence>
<keyword evidence="10" id="KW-0067">ATP-binding</keyword>
<evidence type="ECO:0000256" key="17">
    <source>
        <dbReference type="ARBA" id="ARBA00023319"/>
    </source>
</evidence>
<keyword evidence="3" id="KW-0597">Phosphoprotein</keyword>
<dbReference type="PANTHER" id="PTHR19890">
    <property type="entry name" value="FIBROBLAST GROWTH FACTOR RECEPTOR"/>
    <property type="match status" value="1"/>
</dbReference>
<reference evidence="20" key="1">
    <citation type="submission" date="2020-11" db="EMBL/GenBank/DDBJ databases">
        <authorList>
            <person name="Tran Van P."/>
        </authorList>
    </citation>
    <scope>NUCLEOTIDE SEQUENCE</scope>
</reference>
<dbReference type="PANTHER" id="PTHR19890:SF10">
    <property type="entry name" value="FIBROBLAST GROWTH FACTOR RECEPTOR-LIKE 1"/>
    <property type="match status" value="1"/>
</dbReference>
<keyword evidence="12 18" id="KW-0472">Membrane</keyword>
<proteinExistence type="predicted"/>
<dbReference type="GO" id="GO:0016020">
    <property type="term" value="C:membrane"/>
    <property type="evidence" value="ECO:0007669"/>
    <property type="project" value="UniProtKB-SubCell"/>
</dbReference>
<name>A0A7R9DML7_TIMPO</name>
<dbReference type="PROSITE" id="PS50835">
    <property type="entry name" value="IG_LIKE"/>
    <property type="match status" value="2"/>
</dbReference>
<dbReference type="FunFam" id="2.60.40.10:FF:000020">
    <property type="entry name" value="Fibroblast growth factor receptor"/>
    <property type="match status" value="1"/>
</dbReference>
<dbReference type="SUPFAM" id="SSF48726">
    <property type="entry name" value="Immunoglobulin"/>
    <property type="match status" value="1"/>
</dbReference>
<evidence type="ECO:0000256" key="1">
    <source>
        <dbReference type="ARBA" id="ARBA00004167"/>
    </source>
</evidence>
<dbReference type="Gene3D" id="2.60.40.10">
    <property type="entry name" value="Immunoglobulins"/>
    <property type="match status" value="1"/>
</dbReference>
<dbReference type="GO" id="GO:0005524">
    <property type="term" value="F:ATP binding"/>
    <property type="evidence" value="ECO:0007669"/>
    <property type="project" value="UniProtKB-KW"/>
</dbReference>
<dbReference type="EMBL" id="OD010550">
    <property type="protein sequence ID" value="CAD7416148.1"/>
    <property type="molecule type" value="Genomic_DNA"/>
</dbReference>
<evidence type="ECO:0000256" key="4">
    <source>
        <dbReference type="ARBA" id="ARBA00022679"/>
    </source>
</evidence>
<keyword evidence="6" id="KW-0732">Signal</keyword>
<keyword evidence="14" id="KW-1015">Disulfide bond</keyword>
<sequence length="466" mass="52399">MVPGTRQLLFGNIDLCVLDPPSIRTGPEDNKRPTQHVERFGRFCACAIELRLATKNFEPPTVSCFLRFGFFCKRKLPVNTINEETSNRQKPVMEIPLVLGVVGFPPSCQAVGQVTYIPCQHIFTGVVDWPDYAMPTVPIAMKPEFKPIPAHTEIHLQCRNKAKSDHGATRKFHNVNWLFKKCGVFYNMTRCEEVLDLPEESWELLPCRKKQCRIKLVLTNTTESNSGLYRCVSPSKTGASSKTIKTYQLEVIDRAATVPQFVDDLPTNVTVFESNTAVLQCKVLSREPPNIWWLKRQEEFKNSSLPIRFCNNYYERVNNSSEKSLSEELYLNKLIISRTTEADSGYYVCLVASSPGYNFRGAYLTVRPTKNLEYKDSLTTDSAPLSLLFLIPAALALTPAGVGLCIWWCQHCGKNANNIVTNSQQPVVNNNNPSIKVPRKAFKYKPVAGSSGAVHCHSDKINPVTL</sequence>
<evidence type="ECO:0000256" key="5">
    <source>
        <dbReference type="ARBA" id="ARBA00022692"/>
    </source>
</evidence>
<keyword evidence="17" id="KW-0393">Immunoglobulin domain</keyword>
<evidence type="ECO:0000256" key="14">
    <source>
        <dbReference type="ARBA" id="ARBA00023157"/>
    </source>
</evidence>
<evidence type="ECO:0000256" key="10">
    <source>
        <dbReference type="ARBA" id="ARBA00022840"/>
    </source>
</evidence>
<keyword evidence="13" id="KW-0829">Tyrosine-protein kinase</keyword>
<dbReference type="InterPro" id="IPR013783">
    <property type="entry name" value="Ig-like_fold"/>
</dbReference>
<keyword evidence="7" id="KW-0677">Repeat</keyword>
<dbReference type="Pfam" id="PF13927">
    <property type="entry name" value="Ig_3"/>
    <property type="match status" value="1"/>
</dbReference>
<keyword evidence="15" id="KW-0675">Receptor</keyword>
<organism evidence="20">
    <name type="scientific">Timema poppense</name>
    <name type="common">Walking stick</name>
    <dbReference type="NCBI Taxonomy" id="170557"/>
    <lineage>
        <taxon>Eukaryota</taxon>
        <taxon>Metazoa</taxon>
        <taxon>Ecdysozoa</taxon>
        <taxon>Arthropoda</taxon>
        <taxon>Hexapoda</taxon>
        <taxon>Insecta</taxon>
        <taxon>Pterygota</taxon>
        <taxon>Neoptera</taxon>
        <taxon>Polyneoptera</taxon>
        <taxon>Phasmatodea</taxon>
        <taxon>Timematodea</taxon>
        <taxon>Timematoidea</taxon>
        <taxon>Timematidae</taxon>
        <taxon>Timema</taxon>
    </lineage>
</organism>
<keyword evidence="11 18" id="KW-1133">Transmembrane helix</keyword>
<evidence type="ECO:0000256" key="18">
    <source>
        <dbReference type="SAM" id="Phobius"/>
    </source>
</evidence>
<dbReference type="AlphaFoldDB" id="A0A7R9DML7"/>
<evidence type="ECO:0000256" key="11">
    <source>
        <dbReference type="ARBA" id="ARBA00022989"/>
    </source>
</evidence>
<dbReference type="GO" id="GO:0004714">
    <property type="term" value="F:transmembrane receptor protein tyrosine kinase activity"/>
    <property type="evidence" value="ECO:0007669"/>
    <property type="project" value="UniProtKB-EC"/>
</dbReference>
<evidence type="ECO:0000256" key="2">
    <source>
        <dbReference type="ARBA" id="ARBA00011902"/>
    </source>
</evidence>
<feature type="domain" description="Ig-like" evidence="19">
    <location>
        <begin position="135"/>
        <end position="245"/>
    </location>
</feature>
<evidence type="ECO:0000256" key="9">
    <source>
        <dbReference type="ARBA" id="ARBA00022777"/>
    </source>
</evidence>
<evidence type="ECO:0000259" key="19">
    <source>
        <dbReference type="PROSITE" id="PS50835"/>
    </source>
</evidence>
<evidence type="ECO:0000256" key="7">
    <source>
        <dbReference type="ARBA" id="ARBA00022737"/>
    </source>
</evidence>
<keyword evidence="16" id="KW-0325">Glycoprotein</keyword>
<keyword evidence="8" id="KW-0547">Nucleotide-binding</keyword>
<feature type="transmembrane region" description="Helical" evidence="18">
    <location>
        <begin position="387"/>
        <end position="409"/>
    </location>
</feature>
<gene>
    <name evidence="20" type="ORF">TPSB3V08_LOCUS10831</name>
</gene>
<evidence type="ECO:0000256" key="13">
    <source>
        <dbReference type="ARBA" id="ARBA00023137"/>
    </source>
</evidence>
<dbReference type="InterPro" id="IPR003598">
    <property type="entry name" value="Ig_sub2"/>
</dbReference>
<evidence type="ECO:0000256" key="6">
    <source>
        <dbReference type="ARBA" id="ARBA00022729"/>
    </source>
</evidence>
<keyword evidence="9" id="KW-0418">Kinase</keyword>
<dbReference type="InterPro" id="IPR003599">
    <property type="entry name" value="Ig_sub"/>
</dbReference>
<protein>
    <recommendedName>
        <fullName evidence="2">receptor protein-tyrosine kinase</fullName>
        <ecNumber evidence="2">2.7.10.1</ecNumber>
    </recommendedName>
</protein>
<keyword evidence="5 18" id="KW-0812">Transmembrane</keyword>
<dbReference type="InterPro" id="IPR052615">
    <property type="entry name" value="FGFRL"/>
</dbReference>
<dbReference type="InterPro" id="IPR036179">
    <property type="entry name" value="Ig-like_dom_sf"/>
</dbReference>
<evidence type="ECO:0000256" key="12">
    <source>
        <dbReference type="ARBA" id="ARBA00023136"/>
    </source>
</evidence>